<dbReference type="HOGENOM" id="CLU_880722_0_0_1"/>
<feature type="region of interest" description="Disordered" evidence="1">
    <location>
        <begin position="41"/>
        <end position="80"/>
    </location>
</feature>
<feature type="non-terminal residue" evidence="2">
    <location>
        <position position="1"/>
    </location>
</feature>
<evidence type="ECO:0000313" key="2">
    <source>
        <dbReference type="EMBL" id="ENN70357.1"/>
    </source>
</evidence>
<sequence length="316" mass="36082">MLRPPYNSKYPQKVLIPPGTFTTDENTILDVPGEDEEVFVASKPRGQRPAVTSKVRSASSTHSRSVPERPHTQHSLVSVGPEPAELETREQENFEEDLLNFQTARRKLFYDVLTLQVTKYESLVVTDVRTRNGIFPKICKFEVKSFYKYGGVIAVIENLNLMTKYNSNECREYVQFRTKNGISSPRYCGLDESMITTVPLTEDVSPKIRLHPYLNAQEVANNSFIDVDGEMDVIIFLTEGGIEQYNKTLFRIVFTSYVDCSLNANLSNMKDCTYNHSFCINSRYFRDGNINCPYFGCSDEFGCIKSVSAYLYLPNY</sequence>
<name>N6TVM9_DENPD</name>
<dbReference type="AlphaFoldDB" id="N6TVM9"/>
<proteinExistence type="predicted"/>
<reference evidence="2" key="1">
    <citation type="journal article" date="2013" name="Genome Biol.">
        <title>Draft genome of the mountain pine beetle, Dendroctonus ponderosae Hopkins, a major forest pest.</title>
        <authorList>
            <person name="Keeling C.I."/>
            <person name="Yuen M.M."/>
            <person name="Liao N.Y."/>
            <person name="Docking T.R."/>
            <person name="Chan S.K."/>
            <person name="Taylor G.A."/>
            <person name="Palmquist D.L."/>
            <person name="Jackman S.D."/>
            <person name="Nguyen A."/>
            <person name="Li M."/>
            <person name="Henderson H."/>
            <person name="Janes J.K."/>
            <person name="Zhao Y."/>
            <person name="Pandoh P."/>
            <person name="Moore R."/>
            <person name="Sperling F.A."/>
            <person name="Huber D.P."/>
            <person name="Birol I."/>
            <person name="Jones S.J."/>
            <person name="Bohlmann J."/>
        </authorList>
    </citation>
    <scope>NUCLEOTIDE SEQUENCE</scope>
</reference>
<dbReference type="OrthoDB" id="47276at2759"/>
<organism evidence="2">
    <name type="scientific">Dendroctonus ponderosae</name>
    <name type="common">Mountain pine beetle</name>
    <dbReference type="NCBI Taxonomy" id="77166"/>
    <lineage>
        <taxon>Eukaryota</taxon>
        <taxon>Metazoa</taxon>
        <taxon>Ecdysozoa</taxon>
        <taxon>Arthropoda</taxon>
        <taxon>Hexapoda</taxon>
        <taxon>Insecta</taxon>
        <taxon>Pterygota</taxon>
        <taxon>Neoptera</taxon>
        <taxon>Endopterygota</taxon>
        <taxon>Coleoptera</taxon>
        <taxon>Polyphaga</taxon>
        <taxon>Cucujiformia</taxon>
        <taxon>Curculionidae</taxon>
        <taxon>Scolytinae</taxon>
        <taxon>Dendroctonus</taxon>
    </lineage>
</organism>
<dbReference type="EMBL" id="KB741292">
    <property type="protein sequence ID" value="ENN70357.1"/>
    <property type="molecule type" value="Genomic_DNA"/>
</dbReference>
<protein>
    <submittedName>
        <fullName evidence="2">Uncharacterized protein</fullName>
    </submittedName>
</protein>
<gene>
    <name evidence="2" type="ORF">YQE_12865</name>
</gene>
<evidence type="ECO:0000256" key="1">
    <source>
        <dbReference type="SAM" id="MobiDB-lite"/>
    </source>
</evidence>
<feature type="compositionally biased region" description="Polar residues" evidence="1">
    <location>
        <begin position="54"/>
        <end position="64"/>
    </location>
</feature>
<accession>N6TVM9</accession>